<evidence type="ECO:0000256" key="6">
    <source>
        <dbReference type="ARBA" id="ARBA00023136"/>
    </source>
</evidence>
<dbReference type="InterPro" id="IPR001958">
    <property type="entry name" value="Tet-R_TetA/multi-R_MdtG-like"/>
</dbReference>
<name>A0A1E7ESJ5_9STRA</name>
<dbReference type="EMBL" id="KV784378">
    <property type="protein sequence ID" value="OEU08988.1"/>
    <property type="molecule type" value="Genomic_DNA"/>
</dbReference>
<dbReference type="Proteomes" id="UP000095751">
    <property type="component" value="Unassembled WGS sequence"/>
</dbReference>
<feature type="transmembrane region" description="Helical" evidence="8">
    <location>
        <begin position="247"/>
        <end position="268"/>
    </location>
</feature>
<feature type="compositionally biased region" description="Low complexity" evidence="7">
    <location>
        <begin position="276"/>
        <end position="296"/>
    </location>
</feature>
<feature type="compositionally biased region" description="Low complexity" evidence="7">
    <location>
        <begin position="64"/>
        <end position="74"/>
    </location>
</feature>
<evidence type="ECO:0000256" key="8">
    <source>
        <dbReference type="SAM" id="Phobius"/>
    </source>
</evidence>
<dbReference type="InterPro" id="IPR036259">
    <property type="entry name" value="MFS_trans_sf"/>
</dbReference>
<feature type="region of interest" description="Disordered" evidence="7">
    <location>
        <begin position="27"/>
        <end position="80"/>
    </location>
</feature>
<keyword evidence="2" id="KW-0813">Transport</keyword>
<dbReference type="GO" id="GO:0022857">
    <property type="term" value="F:transmembrane transporter activity"/>
    <property type="evidence" value="ECO:0007669"/>
    <property type="project" value="InterPro"/>
</dbReference>
<dbReference type="OrthoDB" id="205889at2759"/>
<evidence type="ECO:0000313" key="9">
    <source>
        <dbReference type="EMBL" id="OEU08988.1"/>
    </source>
</evidence>
<evidence type="ECO:0000256" key="7">
    <source>
        <dbReference type="SAM" id="MobiDB-lite"/>
    </source>
</evidence>
<feature type="region of interest" description="Disordered" evidence="7">
    <location>
        <begin position="275"/>
        <end position="312"/>
    </location>
</feature>
<feature type="transmembrane region" description="Helical" evidence="8">
    <location>
        <begin position="367"/>
        <end position="386"/>
    </location>
</feature>
<dbReference type="KEGG" id="fcy:FRACYDRAFT_249333"/>
<evidence type="ECO:0000256" key="1">
    <source>
        <dbReference type="ARBA" id="ARBA00004651"/>
    </source>
</evidence>
<dbReference type="Gene3D" id="1.20.1250.20">
    <property type="entry name" value="MFS general substrate transporter like domains"/>
    <property type="match status" value="1"/>
</dbReference>
<sequence length="543" mass="56548">MSPLSAAAAAAAGNSAIRSTYSSRIIRTSCTKRNRRGDTSTQLGASNAAAATIRGGGGGGGGNNDVSSSSTSSNEEQQKKLPKELLPITMGVFAQMLGEGISLSSLPLYLTALGSSPIMVGAAISCFSIAQMTFAPIAVGLSSKPNIGRSVVLRICLVGAVCSSLLIAFSSSVYGVIAGRTLAGVFAACVPVAQSSVTDILPQNQTTLGLSRVSAAAQLGIVVGPLASASFQKGFESILGIPAKRCLPAVFILNACNAMFVLALMTYIDRRNNDNKTSSPSVGSSSPSESESPVVKESFKSTTSEEKKSNNDIATTTMTTSSSRILQYYAQPILRTITIIVGWTAILSNSIYGLFAPRFMGFGQNQLSATYSAAAILMVATQIVFPKIVTKMGGEHRACTVGILAVATGIGGQSLIRVQPLHSILYMINRVGASIADTSTAAMVASFSKDRDDRSKNLALLTSTRAAARIFTPLLSSKMFELSCRSTRSSSFLPGVPIISGALPFVTAACFCLSIAPLPSILRRAEGRANKRKNDSEKKSLAT</sequence>
<dbReference type="Pfam" id="PF07690">
    <property type="entry name" value="MFS_1"/>
    <property type="match status" value="1"/>
</dbReference>
<keyword evidence="6 8" id="KW-0472">Membrane</keyword>
<proteinExistence type="predicted"/>
<accession>A0A1E7ESJ5</accession>
<evidence type="ECO:0000256" key="4">
    <source>
        <dbReference type="ARBA" id="ARBA00022692"/>
    </source>
</evidence>
<feature type="transmembrane region" description="Helical" evidence="8">
    <location>
        <begin position="333"/>
        <end position="355"/>
    </location>
</feature>
<feature type="compositionally biased region" description="Gly residues" evidence="7">
    <location>
        <begin position="54"/>
        <end position="63"/>
    </location>
</feature>
<feature type="transmembrane region" description="Helical" evidence="8">
    <location>
        <begin position="118"/>
        <end position="139"/>
    </location>
</feature>
<dbReference type="GO" id="GO:0005886">
    <property type="term" value="C:plasma membrane"/>
    <property type="evidence" value="ECO:0007669"/>
    <property type="project" value="UniProtKB-SubCell"/>
</dbReference>
<dbReference type="PANTHER" id="PTHR23517">
    <property type="entry name" value="RESISTANCE PROTEIN MDTM, PUTATIVE-RELATED-RELATED"/>
    <property type="match status" value="1"/>
</dbReference>
<feature type="transmembrane region" description="Helical" evidence="8">
    <location>
        <begin position="496"/>
        <end position="522"/>
    </location>
</feature>
<feature type="transmembrane region" description="Helical" evidence="8">
    <location>
        <begin position="151"/>
        <end position="171"/>
    </location>
</feature>
<feature type="transmembrane region" description="Helical" evidence="8">
    <location>
        <begin position="398"/>
        <end position="418"/>
    </location>
</feature>
<evidence type="ECO:0000256" key="3">
    <source>
        <dbReference type="ARBA" id="ARBA00022475"/>
    </source>
</evidence>
<keyword evidence="10" id="KW-1185">Reference proteome</keyword>
<gene>
    <name evidence="9" type="ORF">FRACYDRAFT_249333</name>
</gene>
<comment type="subcellular location">
    <subcellularLocation>
        <location evidence="1">Cell membrane</location>
        <topology evidence="1">Multi-pass membrane protein</topology>
    </subcellularLocation>
</comment>
<organism evidence="9 10">
    <name type="scientific">Fragilariopsis cylindrus CCMP1102</name>
    <dbReference type="NCBI Taxonomy" id="635003"/>
    <lineage>
        <taxon>Eukaryota</taxon>
        <taxon>Sar</taxon>
        <taxon>Stramenopiles</taxon>
        <taxon>Ochrophyta</taxon>
        <taxon>Bacillariophyta</taxon>
        <taxon>Bacillariophyceae</taxon>
        <taxon>Bacillariophycidae</taxon>
        <taxon>Bacillariales</taxon>
        <taxon>Bacillariaceae</taxon>
        <taxon>Fragilariopsis</taxon>
    </lineage>
</organism>
<dbReference type="SUPFAM" id="SSF103473">
    <property type="entry name" value="MFS general substrate transporter"/>
    <property type="match status" value="1"/>
</dbReference>
<protein>
    <submittedName>
        <fullName evidence="9">MFS general substrate transporter</fullName>
    </submittedName>
</protein>
<dbReference type="AlphaFoldDB" id="A0A1E7ESJ5"/>
<evidence type="ECO:0000256" key="2">
    <source>
        <dbReference type="ARBA" id="ARBA00022448"/>
    </source>
</evidence>
<dbReference type="PRINTS" id="PR01035">
    <property type="entry name" value="TCRTETA"/>
</dbReference>
<dbReference type="PANTHER" id="PTHR23517:SF13">
    <property type="entry name" value="MAJOR FACILITATOR SUPERFAMILY MFS_1"/>
    <property type="match status" value="1"/>
</dbReference>
<dbReference type="InterPro" id="IPR050171">
    <property type="entry name" value="MFS_Transporters"/>
</dbReference>
<dbReference type="InParanoid" id="A0A1E7ESJ5"/>
<evidence type="ECO:0000256" key="5">
    <source>
        <dbReference type="ARBA" id="ARBA00022989"/>
    </source>
</evidence>
<reference evidence="9 10" key="1">
    <citation type="submission" date="2016-09" db="EMBL/GenBank/DDBJ databases">
        <title>Extensive genetic diversity and differential bi-allelic expression allows diatom success in the polar Southern Ocean.</title>
        <authorList>
            <consortium name="DOE Joint Genome Institute"/>
            <person name="Mock T."/>
            <person name="Otillar R.P."/>
            <person name="Strauss J."/>
            <person name="Dupont C."/>
            <person name="Frickenhaus S."/>
            <person name="Maumus F."/>
            <person name="Mcmullan M."/>
            <person name="Sanges R."/>
            <person name="Schmutz J."/>
            <person name="Toseland A."/>
            <person name="Valas R."/>
            <person name="Veluchamy A."/>
            <person name="Ward B.J."/>
            <person name="Allen A."/>
            <person name="Barry K."/>
            <person name="Falciatore A."/>
            <person name="Ferrante M."/>
            <person name="Fortunato A.E."/>
            <person name="Gloeckner G."/>
            <person name="Gruber A."/>
            <person name="Hipkin R."/>
            <person name="Janech M."/>
            <person name="Kroth P."/>
            <person name="Leese F."/>
            <person name="Lindquist E."/>
            <person name="Lyon B.R."/>
            <person name="Martin J."/>
            <person name="Mayer C."/>
            <person name="Parker M."/>
            <person name="Quesneville H."/>
            <person name="Raymond J."/>
            <person name="Uhlig C."/>
            <person name="Valentin K.U."/>
            <person name="Worden A.Z."/>
            <person name="Armbrust E.V."/>
            <person name="Bowler C."/>
            <person name="Green B."/>
            <person name="Moulton V."/>
            <person name="Van Oosterhout C."/>
            <person name="Grigoriev I."/>
        </authorList>
    </citation>
    <scope>NUCLEOTIDE SEQUENCE [LARGE SCALE GENOMIC DNA]</scope>
    <source>
        <strain evidence="9 10">CCMP1102</strain>
    </source>
</reference>
<dbReference type="InterPro" id="IPR011701">
    <property type="entry name" value="MFS"/>
</dbReference>
<keyword evidence="4 8" id="KW-0812">Transmembrane</keyword>
<keyword evidence="5 8" id="KW-1133">Transmembrane helix</keyword>
<evidence type="ECO:0000313" key="10">
    <source>
        <dbReference type="Proteomes" id="UP000095751"/>
    </source>
</evidence>
<keyword evidence="3" id="KW-1003">Cell membrane</keyword>
<feature type="compositionally biased region" description="Basic and acidic residues" evidence="7">
    <location>
        <begin position="297"/>
        <end position="310"/>
    </location>
</feature>